<dbReference type="EMBL" id="LAZR01000216">
    <property type="protein sequence ID" value="KKN81341.1"/>
    <property type="molecule type" value="Genomic_DNA"/>
</dbReference>
<evidence type="ECO:0000313" key="1">
    <source>
        <dbReference type="EMBL" id="KKN81341.1"/>
    </source>
</evidence>
<gene>
    <name evidence="1" type="ORF">LCGC14_0320880</name>
</gene>
<sequence>MSLFIDHGKVSEVVGDLMVNEFSWSEEIKKKEIQHYIEYIKNTVSFI</sequence>
<name>A0A0F9W6R1_9ZZZZ</name>
<dbReference type="AlphaFoldDB" id="A0A0F9W6R1"/>
<accession>A0A0F9W6R1</accession>
<protein>
    <submittedName>
        <fullName evidence="1">Uncharacterized protein</fullName>
    </submittedName>
</protein>
<reference evidence="1" key="1">
    <citation type="journal article" date="2015" name="Nature">
        <title>Complex archaea that bridge the gap between prokaryotes and eukaryotes.</title>
        <authorList>
            <person name="Spang A."/>
            <person name="Saw J.H."/>
            <person name="Jorgensen S.L."/>
            <person name="Zaremba-Niedzwiedzka K."/>
            <person name="Martijn J."/>
            <person name="Lind A.E."/>
            <person name="van Eijk R."/>
            <person name="Schleper C."/>
            <person name="Guy L."/>
            <person name="Ettema T.J."/>
        </authorList>
    </citation>
    <scope>NUCLEOTIDE SEQUENCE</scope>
</reference>
<proteinExistence type="predicted"/>
<comment type="caution">
    <text evidence="1">The sequence shown here is derived from an EMBL/GenBank/DDBJ whole genome shotgun (WGS) entry which is preliminary data.</text>
</comment>
<organism evidence="1">
    <name type="scientific">marine sediment metagenome</name>
    <dbReference type="NCBI Taxonomy" id="412755"/>
    <lineage>
        <taxon>unclassified sequences</taxon>
        <taxon>metagenomes</taxon>
        <taxon>ecological metagenomes</taxon>
    </lineage>
</organism>